<dbReference type="SUPFAM" id="SSF55781">
    <property type="entry name" value="GAF domain-like"/>
    <property type="match status" value="1"/>
</dbReference>
<dbReference type="RefSeq" id="WP_184246572.1">
    <property type="nucleotide sequence ID" value="NZ_JACHLR010000012.1"/>
</dbReference>
<keyword evidence="11" id="KW-0479">Metal-binding</keyword>
<evidence type="ECO:0000256" key="5">
    <source>
        <dbReference type="ARBA" id="ARBA00012232"/>
    </source>
</evidence>
<dbReference type="Pfam" id="PF05524">
    <property type="entry name" value="PEP-utilisers_N"/>
    <property type="match status" value="1"/>
</dbReference>
<keyword evidence="6" id="KW-0813">Transport</keyword>
<accession>A0A7W7KB20</accession>
<evidence type="ECO:0000256" key="6">
    <source>
        <dbReference type="ARBA" id="ARBA00022448"/>
    </source>
</evidence>
<dbReference type="Gene3D" id="1.10.274.10">
    <property type="entry name" value="PtsI, HPr-binding domain"/>
    <property type="match status" value="1"/>
</dbReference>
<evidence type="ECO:0000256" key="1">
    <source>
        <dbReference type="ARBA" id="ARBA00000683"/>
    </source>
</evidence>
<dbReference type="InterPro" id="IPR006318">
    <property type="entry name" value="PTS_EI-like"/>
</dbReference>
<dbReference type="InterPro" id="IPR008731">
    <property type="entry name" value="PTS_EIN"/>
</dbReference>
<evidence type="ECO:0000256" key="4">
    <source>
        <dbReference type="ARBA" id="ARBA00007837"/>
    </source>
</evidence>
<dbReference type="AlphaFoldDB" id="A0A7W7KB20"/>
<gene>
    <name evidence="15" type="ORF">HNO88_002856</name>
</gene>
<evidence type="ECO:0000256" key="9">
    <source>
        <dbReference type="ARBA" id="ARBA00022679"/>
    </source>
</evidence>
<dbReference type="SUPFAM" id="SSF47831">
    <property type="entry name" value="Enzyme I of the PEP:sugar phosphotransferase system HPr-binding (sub)domain"/>
    <property type="match status" value="1"/>
</dbReference>
<dbReference type="EMBL" id="JACHLR010000012">
    <property type="protein sequence ID" value="MBB4859527.1"/>
    <property type="molecule type" value="Genomic_DNA"/>
</dbReference>
<dbReference type="InterPro" id="IPR023151">
    <property type="entry name" value="PEP_util_CS"/>
</dbReference>
<dbReference type="PANTHER" id="PTHR46244">
    <property type="entry name" value="PHOSPHOENOLPYRUVATE-PROTEIN PHOSPHOTRANSFERASE"/>
    <property type="match status" value="1"/>
</dbReference>
<name>A0A7W7KB20_9SPHN</name>
<keyword evidence="16" id="KW-1185">Reference proteome</keyword>
<comment type="similarity">
    <text evidence="4">Belongs to the PEP-utilizing enzyme family.</text>
</comment>
<keyword evidence="7" id="KW-0963">Cytoplasm</keyword>
<evidence type="ECO:0000256" key="8">
    <source>
        <dbReference type="ARBA" id="ARBA00022597"/>
    </source>
</evidence>
<reference evidence="15 16" key="1">
    <citation type="submission" date="2020-08" db="EMBL/GenBank/DDBJ databases">
        <title>Functional genomics of gut bacteria from endangered species of beetles.</title>
        <authorList>
            <person name="Carlos-Shanley C."/>
        </authorList>
    </citation>
    <scope>NUCLEOTIDE SEQUENCE [LARGE SCALE GENOMIC DNA]</scope>
    <source>
        <strain evidence="15 16">S00245</strain>
    </source>
</reference>
<comment type="caution">
    <text evidence="15">The sequence shown here is derived from an EMBL/GenBank/DDBJ whole genome shotgun (WGS) entry which is preliminary data.</text>
</comment>
<dbReference type="InterPro" id="IPR003018">
    <property type="entry name" value="GAF"/>
</dbReference>
<keyword evidence="12" id="KW-0418">Kinase</keyword>
<dbReference type="PROSITE" id="PS00742">
    <property type="entry name" value="PEP_ENZYMES_2"/>
    <property type="match status" value="1"/>
</dbReference>
<evidence type="ECO:0000256" key="3">
    <source>
        <dbReference type="ARBA" id="ARBA00004496"/>
    </source>
</evidence>
<keyword evidence="8" id="KW-0762">Sugar transport</keyword>
<evidence type="ECO:0000259" key="14">
    <source>
        <dbReference type="SMART" id="SM00065"/>
    </source>
</evidence>
<organism evidence="15 16">
    <name type="scientific">Novosphingobium chloroacetimidivorans</name>
    <dbReference type="NCBI Taxonomy" id="1428314"/>
    <lineage>
        <taxon>Bacteria</taxon>
        <taxon>Pseudomonadati</taxon>
        <taxon>Pseudomonadota</taxon>
        <taxon>Alphaproteobacteria</taxon>
        <taxon>Sphingomonadales</taxon>
        <taxon>Sphingomonadaceae</taxon>
        <taxon>Novosphingobium</taxon>
    </lineage>
</organism>
<dbReference type="SUPFAM" id="SSF52009">
    <property type="entry name" value="Phosphohistidine domain"/>
    <property type="match status" value="1"/>
</dbReference>
<dbReference type="Gene3D" id="3.20.20.60">
    <property type="entry name" value="Phosphoenolpyruvate-binding domains"/>
    <property type="match status" value="1"/>
</dbReference>
<evidence type="ECO:0000256" key="13">
    <source>
        <dbReference type="ARBA" id="ARBA00022842"/>
    </source>
</evidence>
<dbReference type="InterPro" id="IPR050499">
    <property type="entry name" value="PEP-utilizing_PTS_enzyme"/>
</dbReference>
<dbReference type="SUPFAM" id="SSF51621">
    <property type="entry name" value="Phosphoenolpyruvate/pyruvate domain"/>
    <property type="match status" value="1"/>
</dbReference>
<keyword evidence="13" id="KW-0460">Magnesium</keyword>
<dbReference type="InterPro" id="IPR040442">
    <property type="entry name" value="Pyrv_kinase-like_dom_sf"/>
</dbReference>
<evidence type="ECO:0000256" key="11">
    <source>
        <dbReference type="ARBA" id="ARBA00022723"/>
    </source>
</evidence>
<dbReference type="InterPro" id="IPR036618">
    <property type="entry name" value="PtsI_HPr-bd_sf"/>
</dbReference>
<dbReference type="InterPro" id="IPR015813">
    <property type="entry name" value="Pyrv/PenolPyrv_kinase-like_dom"/>
</dbReference>
<dbReference type="Gene3D" id="3.50.30.10">
    <property type="entry name" value="Phosphohistidine domain"/>
    <property type="match status" value="1"/>
</dbReference>
<evidence type="ECO:0000313" key="15">
    <source>
        <dbReference type="EMBL" id="MBB4859527.1"/>
    </source>
</evidence>
<dbReference type="EC" id="2.7.3.9" evidence="5"/>
<evidence type="ECO:0000256" key="2">
    <source>
        <dbReference type="ARBA" id="ARBA00001946"/>
    </source>
</evidence>
<dbReference type="Pfam" id="PF02896">
    <property type="entry name" value="PEP-utilizers_C"/>
    <property type="match status" value="1"/>
</dbReference>
<comment type="catalytic activity">
    <reaction evidence="1">
        <text>L-histidyl-[protein] + phosphoenolpyruvate = N(pros)-phospho-L-histidyl-[protein] + pyruvate</text>
        <dbReference type="Rhea" id="RHEA:23880"/>
        <dbReference type="Rhea" id="RHEA-COMP:9745"/>
        <dbReference type="Rhea" id="RHEA-COMP:9746"/>
        <dbReference type="ChEBI" id="CHEBI:15361"/>
        <dbReference type="ChEBI" id="CHEBI:29979"/>
        <dbReference type="ChEBI" id="CHEBI:58702"/>
        <dbReference type="ChEBI" id="CHEBI:64837"/>
        <dbReference type="EC" id="2.7.3.9"/>
    </reaction>
</comment>
<dbReference type="SMART" id="SM00065">
    <property type="entry name" value="GAF"/>
    <property type="match status" value="1"/>
</dbReference>
<dbReference type="GO" id="GO:0009401">
    <property type="term" value="P:phosphoenolpyruvate-dependent sugar phosphotransferase system"/>
    <property type="evidence" value="ECO:0007669"/>
    <property type="project" value="UniProtKB-KW"/>
</dbReference>
<dbReference type="NCBIfam" id="TIGR01417">
    <property type="entry name" value="PTS_I_fam"/>
    <property type="match status" value="1"/>
</dbReference>
<evidence type="ECO:0000256" key="10">
    <source>
        <dbReference type="ARBA" id="ARBA00022683"/>
    </source>
</evidence>
<dbReference type="GO" id="GO:0008965">
    <property type="term" value="F:phosphoenolpyruvate-protein phosphotransferase activity"/>
    <property type="evidence" value="ECO:0007669"/>
    <property type="project" value="UniProtKB-EC"/>
</dbReference>
<protein>
    <recommendedName>
        <fullName evidence="5">phosphoenolpyruvate--protein phosphotransferase</fullName>
        <ecNumber evidence="5">2.7.3.9</ecNumber>
    </recommendedName>
</protein>
<dbReference type="GO" id="GO:0046872">
    <property type="term" value="F:metal ion binding"/>
    <property type="evidence" value="ECO:0007669"/>
    <property type="project" value="UniProtKB-KW"/>
</dbReference>
<dbReference type="InterPro" id="IPR008279">
    <property type="entry name" value="PEP-util_enz_mobile_dom"/>
</dbReference>
<dbReference type="InterPro" id="IPR029016">
    <property type="entry name" value="GAF-like_dom_sf"/>
</dbReference>
<dbReference type="PRINTS" id="PR01736">
    <property type="entry name" value="PHPHTRNFRASE"/>
</dbReference>
<comment type="subcellular location">
    <subcellularLocation>
        <location evidence="3">Cytoplasm</location>
    </subcellularLocation>
</comment>
<comment type="cofactor">
    <cofactor evidence="2">
        <name>Mg(2+)</name>
        <dbReference type="ChEBI" id="CHEBI:18420"/>
    </cofactor>
</comment>
<evidence type="ECO:0000256" key="7">
    <source>
        <dbReference type="ARBA" id="ARBA00022490"/>
    </source>
</evidence>
<keyword evidence="10" id="KW-0598">Phosphotransferase system</keyword>
<dbReference type="InterPro" id="IPR000121">
    <property type="entry name" value="PEP_util_C"/>
</dbReference>
<dbReference type="Proteomes" id="UP000555448">
    <property type="component" value="Unassembled WGS sequence"/>
</dbReference>
<dbReference type="Gene3D" id="3.30.450.40">
    <property type="match status" value="1"/>
</dbReference>
<dbReference type="Pfam" id="PF01590">
    <property type="entry name" value="GAF"/>
    <property type="match status" value="1"/>
</dbReference>
<evidence type="ECO:0000256" key="12">
    <source>
        <dbReference type="ARBA" id="ARBA00022777"/>
    </source>
</evidence>
<dbReference type="PANTHER" id="PTHR46244:SF6">
    <property type="entry name" value="PHOSPHOENOLPYRUVATE-PROTEIN PHOSPHOTRANSFERASE"/>
    <property type="match status" value="1"/>
</dbReference>
<dbReference type="InterPro" id="IPR036637">
    <property type="entry name" value="Phosphohistidine_dom_sf"/>
</dbReference>
<dbReference type="GO" id="GO:0005737">
    <property type="term" value="C:cytoplasm"/>
    <property type="evidence" value="ECO:0007669"/>
    <property type="project" value="UniProtKB-SubCell"/>
</dbReference>
<proteinExistence type="inferred from homology"/>
<evidence type="ECO:0000313" key="16">
    <source>
        <dbReference type="Proteomes" id="UP000555448"/>
    </source>
</evidence>
<dbReference type="Pfam" id="PF00391">
    <property type="entry name" value="PEP-utilizers"/>
    <property type="match status" value="1"/>
</dbReference>
<sequence length="758" mass="83650">MSIGAVEAARNILTRLHEVMASRSNAQAKLNTVVEVIGECLHSEVCSIYLLREGMLELFATRGLAQEAVHVTRMAVGEGLVGTIAEDIEALNLAEATAHPDFMYRPETGEDKFHSFAGVPIVRRERAVGVLSVQHVEPRRYEDIEVEALQTVAMVLAELITNADLIDEVDYSGVGSGQTGPETLRGLTLVKGLASGVAVYHQPRITIEHVVAEDTEAERQRVILAFDKMREQVERMASQAEFGVGGEHEEVLATYKMFAYDEGWTRRINEAIDSGLTAEAAIERVQQRTRMRMRQIDDPLLADRMHDLEDLSNRLLRIVSGQLGTAATMGLRSDAILIARNLGPAELLEYDRRRLKGVILEEGSLTSHVVIVARAMGVPVLGRVRGLRGKVREGDQLLLDADQATVTVRASTGMIDAFDTRLGRSRERQAAYAALRDVVPVSADGKRITVMINAGLRDDVANLGLTGADGIGLFRTEFQFLVSATLPARERQTRLYREVMEQAGNKPVMFRTVDIGGDKTLPYLRHNDGDDEENPAMGWRALRVALERDGLLKVQARALLEAAAGRTLNVMFPMVSEPWEFDAARAVFDSQLEFLRSRRKRVPEAIRYGVMLEVPALAEQLDVLAPKIQFLSIGTNDLTQFLFAADRANPKLAERYDWLSPAILRFIRRIVRNLEGQAVDVTVCGEMGGRQLEALALIGLGIERLSITPASVGPLKAMIGKCDVSAIREAMEGWLAAPPENLRQVLTSWATERGIVLD</sequence>
<keyword evidence="9 15" id="KW-0808">Transferase</keyword>
<feature type="domain" description="GAF" evidence="14">
    <location>
        <begin position="25"/>
        <end position="170"/>
    </location>
</feature>
<dbReference type="GO" id="GO:0016301">
    <property type="term" value="F:kinase activity"/>
    <property type="evidence" value="ECO:0007669"/>
    <property type="project" value="UniProtKB-KW"/>
</dbReference>